<dbReference type="SUPFAM" id="SSF111331">
    <property type="entry name" value="NAD kinase/diacylglycerol kinase-like"/>
    <property type="match status" value="1"/>
</dbReference>
<accession>A0A1G2AYG5</accession>
<proteinExistence type="predicted"/>
<gene>
    <name evidence="2" type="ORF">A3F54_03600</name>
</gene>
<protein>
    <recommendedName>
        <fullName evidence="1">DAGKc domain-containing protein</fullName>
    </recommendedName>
</protein>
<feature type="domain" description="DAGKc" evidence="1">
    <location>
        <begin position="44"/>
        <end position="126"/>
    </location>
</feature>
<dbReference type="Gene3D" id="2.60.200.40">
    <property type="match status" value="1"/>
</dbReference>
<name>A0A1G2AYG5_9BACT</name>
<dbReference type="Gene3D" id="3.40.50.10330">
    <property type="entry name" value="Probable inorganic polyphosphate/atp-NAD kinase, domain 1"/>
    <property type="match status" value="1"/>
</dbReference>
<dbReference type="EMBL" id="MHKD01000040">
    <property type="protein sequence ID" value="OGY81982.1"/>
    <property type="molecule type" value="Genomic_DNA"/>
</dbReference>
<dbReference type="Pfam" id="PF00781">
    <property type="entry name" value="DAGK_cat"/>
    <property type="match status" value="1"/>
</dbReference>
<dbReference type="AlphaFoldDB" id="A0A1G2AYG5"/>
<sequence length="261" mass="29576">MYFYFYDTFLTGKKYTAAISNIETRLIHLGLQGRIEHCSLLKNADELILDGIKKGAKNIVAVGNDVTFYQVLKTVVEYDVTIGFIPVGRRSNFARALGIPMNEAACDVLSKRVIEKIDLGKINGEYFFSALRMESKDVSLECDGQYKVRLGENCRELAVCNMGSFAEGRDVRAEDVHNLKDGLLEAVIYHRSGWSWMSRFRRHEATRRDGVTVLPVRRLRISAKDKSARVIADGQRILKTPALVEVVPKKLRIIVGKDRMF</sequence>
<dbReference type="STRING" id="1798542.A3F54_03600"/>
<dbReference type="PROSITE" id="PS50146">
    <property type="entry name" value="DAGK"/>
    <property type="match status" value="1"/>
</dbReference>
<evidence type="ECO:0000313" key="2">
    <source>
        <dbReference type="EMBL" id="OGY81982.1"/>
    </source>
</evidence>
<evidence type="ECO:0000313" key="3">
    <source>
        <dbReference type="Proteomes" id="UP000176952"/>
    </source>
</evidence>
<dbReference type="Proteomes" id="UP000176952">
    <property type="component" value="Unassembled WGS sequence"/>
</dbReference>
<organism evidence="2 3">
    <name type="scientific">Candidatus Kerfeldbacteria bacterium RIFCSPHIGHO2_12_FULL_48_17</name>
    <dbReference type="NCBI Taxonomy" id="1798542"/>
    <lineage>
        <taxon>Bacteria</taxon>
        <taxon>Candidatus Kerfeldiibacteriota</taxon>
    </lineage>
</organism>
<dbReference type="InterPro" id="IPR017438">
    <property type="entry name" value="ATP-NAD_kinase_N"/>
</dbReference>
<dbReference type="InterPro" id="IPR001206">
    <property type="entry name" value="Diacylglycerol_kinase_cat_dom"/>
</dbReference>
<evidence type="ECO:0000259" key="1">
    <source>
        <dbReference type="PROSITE" id="PS50146"/>
    </source>
</evidence>
<reference evidence="2 3" key="1">
    <citation type="journal article" date="2016" name="Nat. Commun.">
        <title>Thousands of microbial genomes shed light on interconnected biogeochemical processes in an aquifer system.</title>
        <authorList>
            <person name="Anantharaman K."/>
            <person name="Brown C.T."/>
            <person name="Hug L.A."/>
            <person name="Sharon I."/>
            <person name="Castelle C.J."/>
            <person name="Probst A.J."/>
            <person name="Thomas B.C."/>
            <person name="Singh A."/>
            <person name="Wilkins M.J."/>
            <person name="Karaoz U."/>
            <person name="Brodie E.L."/>
            <person name="Williams K.H."/>
            <person name="Hubbard S.S."/>
            <person name="Banfield J.F."/>
        </authorList>
    </citation>
    <scope>NUCLEOTIDE SEQUENCE [LARGE SCALE GENOMIC DNA]</scope>
</reference>
<comment type="caution">
    <text evidence="2">The sequence shown here is derived from an EMBL/GenBank/DDBJ whole genome shotgun (WGS) entry which is preliminary data.</text>
</comment>
<dbReference type="GO" id="GO:0016301">
    <property type="term" value="F:kinase activity"/>
    <property type="evidence" value="ECO:0007669"/>
    <property type="project" value="InterPro"/>
</dbReference>
<dbReference type="InterPro" id="IPR016064">
    <property type="entry name" value="NAD/diacylglycerol_kinase_sf"/>
</dbReference>